<dbReference type="SUPFAM" id="SSF56601">
    <property type="entry name" value="beta-lactamase/transpeptidase-like"/>
    <property type="match status" value="1"/>
</dbReference>
<dbReference type="PANTHER" id="PTHR46825">
    <property type="entry name" value="D-ALANYL-D-ALANINE-CARBOXYPEPTIDASE/ENDOPEPTIDASE AMPH"/>
    <property type="match status" value="1"/>
</dbReference>
<evidence type="ECO:0000313" key="3">
    <source>
        <dbReference type="Proteomes" id="UP000383122"/>
    </source>
</evidence>
<dbReference type="Proteomes" id="UP000383122">
    <property type="component" value="Unassembled WGS sequence"/>
</dbReference>
<dbReference type="InterPro" id="IPR001466">
    <property type="entry name" value="Beta-lactam-related"/>
</dbReference>
<gene>
    <name evidence="2" type="ORF">PAN31117_02054</name>
</gene>
<sequence>MNVERQSRPAGARFTKLWAMPGDWHAMARAMGRTGASARRVVLTILLGTATLMTASHALAQTPSSASSAASATDATNTTGAVVALPSSGAVTPIKPAVPIGQSTIAQGVAQIKERYNLSHVWLRTESDGGVALEAATPGDEVQQLLPVASLSKSVTAIGIALLVQQGKLSLDAKLGDLLTDYAKEHGKPLDPSLRELTVRRLLAHRAGLATNGFNDPVNGLFSGLAIRRVGGSADFFNYLDAGEASHSTGRSDFVYSNVSYLLLGMVIEAVSGEDYKDFCEKNIFAPLGVTDAELPESWRLLAPFAGWQMSTGALLKVWRVFDVRHPSLLTEKTLRTLLLDKQSGPVNSDRDVYYTLGVFLLPGAGDRSYRISHDGIADFFRTQSTYYTVVEKTVPGDSWALVVSPIPSRGQFGALQRDVRRIIRQARLVP</sequence>
<evidence type="ECO:0000259" key="1">
    <source>
        <dbReference type="Pfam" id="PF00144"/>
    </source>
</evidence>
<organism evidence="2 3">
    <name type="scientific">Pandoraea anapnoica</name>
    <dbReference type="NCBI Taxonomy" id="2508301"/>
    <lineage>
        <taxon>Bacteria</taxon>
        <taxon>Pseudomonadati</taxon>
        <taxon>Pseudomonadota</taxon>
        <taxon>Betaproteobacteria</taxon>
        <taxon>Burkholderiales</taxon>
        <taxon>Burkholderiaceae</taxon>
        <taxon>Pandoraea</taxon>
    </lineage>
</organism>
<dbReference type="InterPro" id="IPR050491">
    <property type="entry name" value="AmpC-like"/>
</dbReference>
<evidence type="ECO:0000313" key="2">
    <source>
        <dbReference type="EMBL" id="VVE65914.1"/>
    </source>
</evidence>
<protein>
    <submittedName>
        <fullName evidence="2">Penicillin-binding protein, beta-lactamase class C</fullName>
    </submittedName>
</protein>
<dbReference type="OrthoDB" id="9801061at2"/>
<keyword evidence="3" id="KW-1185">Reference proteome</keyword>
<dbReference type="AlphaFoldDB" id="A0A5E4ZX74"/>
<accession>A0A5E4ZX74</accession>
<feature type="domain" description="Beta-lactamase-related" evidence="1">
    <location>
        <begin position="143"/>
        <end position="298"/>
    </location>
</feature>
<dbReference type="Pfam" id="PF00144">
    <property type="entry name" value="Beta-lactamase"/>
    <property type="match status" value="1"/>
</dbReference>
<dbReference type="EMBL" id="CABPSP010000005">
    <property type="protein sequence ID" value="VVE65914.1"/>
    <property type="molecule type" value="Genomic_DNA"/>
</dbReference>
<proteinExistence type="predicted"/>
<dbReference type="InterPro" id="IPR012338">
    <property type="entry name" value="Beta-lactam/transpept-like"/>
</dbReference>
<dbReference type="PANTHER" id="PTHR46825:SF9">
    <property type="entry name" value="BETA-LACTAMASE-RELATED DOMAIN-CONTAINING PROTEIN"/>
    <property type="match status" value="1"/>
</dbReference>
<dbReference type="Gene3D" id="3.40.710.10">
    <property type="entry name" value="DD-peptidase/beta-lactamase superfamily"/>
    <property type="match status" value="1"/>
</dbReference>
<name>A0A5E4ZX74_9BURK</name>
<reference evidence="2 3" key="1">
    <citation type="submission" date="2019-08" db="EMBL/GenBank/DDBJ databases">
        <authorList>
            <person name="Peeters C."/>
        </authorList>
    </citation>
    <scope>NUCLEOTIDE SEQUENCE [LARGE SCALE GENOMIC DNA]</scope>
    <source>
        <strain evidence="2 3">LMG 31117</strain>
    </source>
</reference>